<name>A0ACC0YF33_9ROSI</name>
<reference evidence="2" key="1">
    <citation type="journal article" date="2023" name="G3 (Bethesda)">
        <title>Genome assembly and association tests identify interacting loci associated with vigor, precocity, and sex in interspecific pistachio rootstocks.</title>
        <authorList>
            <person name="Palmer W."/>
            <person name="Jacygrad E."/>
            <person name="Sagayaradj S."/>
            <person name="Cavanaugh K."/>
            <person name="Han R."/>
            <person name="Bertier L."/>
            <person name="Beede B."/>
            <person name="Kafkas S."/>
            <person name="Golino D."/>
            <person name="Preece J."/>
            <person name="Michelmore R."/>
        </authorList>
    </citation>
    <scope>NUCLEOTIDE SEQUENCE [LARGE SCALE GENOMIC DNA]</scope>
</reference>
<comment type="caution">
    <text evidence="1">The sequence shown here is derived from an EMBL/GenBank/DDBJ whole genome shotgun (WGS) entry which is preliminary data.</text>
</comment>
<sequence length="122" mass="13596">MSNVGIVSLSSASAGSSESYTTSLKCLPVLVPSLLHYFPIADVHHLQAITCRCKLLIEVWSRNIQLVGWKGCKQVEGLRAAMSWGNPFWETFASVCLTIKRITGKWNDTDSDQNSKFIGREY</sequence>
<organism evidence="1 2">
    <name type="scientific">Pistacia integerrima</name>
    <dbReference type="NCBI Taxonomy" id="434235"/>
    <lineage>
        <taxon>Eukaryota</taxon>
        <taxon>Viridiplantae</taxon>
        <taxon>Streptophyta</taxon>
        <taxon>Embryophyta</taxon>
        <taxon>Tracheophyta</taxon>
        <taxon>Spermatophyta</taxon>
        <taxon>Magnoliopsida</taxon>
        <taxon>eudicotyledons</taxon>
        <taxon>Gunneridae</taxon>
        <taxon>Pentapetalae</taxon>
        <taxon>rosids</taxon>
        <taxon>malvids</taxon>
        <taxon>Sapindales</taxon>
        <taxon>Anacardiaceae</taxon>
        <taxon>Pistacia</taxon>
    </lineage>
</organism>
<accession>A0ACC0YF33</accession>
<gene>
    <name evidence="1" type="ORF">Pint_25607</name>
</gene>
<dbReference type="Proteomes" id="UP001163603">
    <property type="component" value="Chromosome 7"/>
</dbReference>
<proteinExistence type="predicted"/>
<protein>
    <submittedName>
        <fullName evidence="1">Uncharacterized protein</fullName>
    </submittedName>
</protein>
<keyword evidence="2" id="KW-1185">Reference proteome</keyword>
<dbReference type="EMBL" id="CM047742">
    <property type="protein sequence ID" value="KAJ0034747.1"/>
    <property type="molecule type" value="Genomic_DNA"/>
</dbReference>
<evidence type="ECO:0000313" key="1">
    <source>
        <dbReference type="EMBL" id="KAJ0034747.1"/>
    </source>
</evidence>
<evidence type="ECO:0000313" key="2">
    <source>
        <dbReference type="Proteomes" id="UP001163603"/>
    </source>
</evidence>